<dbReference type="SUPFAM" id="SSF56784">
    <property type="entry name" value="HAD-like"/>
    <property type="match status" value="1"/>
</dbReference>
<keyword evidence="2" id="KW-1185">Reference proteome</keyword>
<dbReference type="NCBIfam" id="TIGR01509">
    <property type="entry name" value="HAD-SF-IA-v3"/>
    <property type="match status" value="1"/>
</dbReference>
<name>A0A9X2D6R5_9ACTN</name>
<dbReference type="InterPro" id="IPR023214">
    <property type="entry name" value="HAD_sf"/>
</dbReference>
<reference evidence="1" key="1">
    <citation type="submission" date="2022-05" db="EMBL/GenBank/DDBJ databases">
        <authorList>
            <person name="Tuo L."/>
        </authorList>
    </citation>
    <scope>NUCLEOTIDE SEQUENCE</scope>
    <source>
        <strain evidence="1">BSK12Z-4</strain>
    </source>
</reference>
<dbReference type="EMBL" id="JAMOIL010000008">
    <property type="protein sequence ID" value="MCM0620059.1"/>
    <property type="molecule type" value="Genomic_DNA"/>
</dbReference>
<organism evidence="1 2">
    <name type="scientific">Nocardioides bruguierae</name>
    <dbReference type="NCBI Taxonomy" id="2945102"/>
    <lineage>
        <taxon>Bacteria</taxon>
        <taxon>Bacillati</taxon>
        <taxon>Actinomycetota</taxon>
        <taxon>Actinomycetes</taxon>
        <taxon>Propionibacteriales</taxon>
        <taxon>Nocardioidaceae</taxon>
        <taxon>Nocardioides</taxon>
    </lineage>
</organism>
<evidence type="ECO:0000313" key="2">
    <source>
        <dbReference type="Proteomes" id="UP001139485"/>
    </source>
</evidence>
<keyword evidence="1" id="KW-0378">Hydrolase</keyword>
<dbReference type="Gene3D" id="3.40.50.1000">
    <property type="entry name" value="HAD superfamily/HAD-like"/>
    <property type="match status" value="1"/>
</dbReference>
<evidence type="ECO:0000313" key="1">
    <source>
        <dbReference type="EMBL" id="MCM0620059.1"/>
    </source>
</evidence>
<sequence>MTIRHVLLDADGVLQHATVDWYEALEPWFDATDARAFMDAAWEAERKPLAGDGDFVDVLDRMLLASGRRAEGERLHEAVWRRLRAEPTSMALVAGLRAQGIGVHLGSNQERNRAEHMNRVFGYPDLFDSICYSYLLGVAKPDPEYFRRCLARIADATGGVDPADVLFIDDRADNVESARSVGLAGICWDLDQGHAVLREAIAEHGLAVQGWPA</sequence>
<dbReference type="GO" id="GO:0016787">
    <property type="term" value="F:hydrolase activity"/>
    <property type="evidence" value="ECO:0007669"/>
    <property type="project" value="UniProtKB-KW"/>
</dbReference>
<dbReference type="PANTHER" id="PTHR43611">
    <property type="entry name" value="ALPHA-D-GLUCOSE 1-PHOSPHATE PHOSPHATASE"/>
    <property type="match status" value="1"/>
</dbReference>
<dbReference type="InterPro" id="IPR036412">
    <property type="entry name" value="HAD-like_sf"/>
</dbReference>
<dbReference type="SFLD" id="SFLDG01129">
    <property type="entry name" value="C1.5:_HAD__Beta-PGM__Phosphata"/>
    <property type="match status" value="1"/>
</dbReference>
<dbReference type="PANTHER" id="PTHR43611:SF3">
    <property type="entry name" value="FLAVIN MONONUCLEOTIDE HYDROLASE 1, CHLOROPLATIC"/>
    <property type="match status" value="1"/>
</dbReference>
<dbReference type="RefSeq" id="WP_250826747.1">
    <property type="nucleotide sequence ID" value="NZ_JAMOIL010000008.1"/>
</dbReference>
<dbReference type="SFLD" id="SFLDS00003">
    <property type="entry name" value="Haloacid_Dehalogenase"/>
    <property type="match status" value="1"/>
</dbReference>
<dbReference type="Pfam" id="PF00702">
    <property type="entry name" value="Hydrolase"/>
    <property type="match status" value="1"/>
</dbReference>
<dbReference type="AlphaFoldDB" id="A0A9X2D6R5"/>
<protein>
    <submittedName>
        <fullName evidence="1">HAD-IA family hydrolase</fullName>
    </submittedName>
</protein>
<dbReference type="Proteomes" id="UP001139485">
    <property type="component" value="Unassembled WGS sequence"/>
</dbReference>
<comment type="caution">
    <text evidence="1">The sequence shown here is derived from an EMBL/GenBank/DDBJ whole genome shotgun (WGS) entry which is preliminary data.</text>
</comment>
<proteinExistence type="predicted"/>
<dbReference type="InterPro" id="IPR006439">
    <property type="entry name" value="HAD-SF_hydro_IA"/>
</dbReference>
<gene>
    <name evidence="1" type="ORF">M8330_07085</name>
</gene>
<accession>A0A9X2D6R5</accession>